<feature type="domain" description="C2H2-type" evidence="7">
    <location>
        <begin position="909"/>
        <end position="937"/>
    </location>
</feature>
<evidence type="ECO:0000313" key="9">
    <source>
        <dbReference type="Proteomes" id="UP001152759"/>
    </source>
</evidence>
<feature type="domain" description="C2H2-type" evidence="7">
    <location>
        <begin position="262"/>
        <end position="290"/>
    </location>
</feature>
<evidence type="ECO:0000256" key="3">
    <source>
        <dbReference type="ARBA" id="ARBA00022771"/>
    </source>
</evidence>
<dbReference type="GO" id="GO:0008270">
    <property type="term" value="F:zinc ion binding"/>
    <property type="evidence" value="ECO:0007669"/>
    <property type="project" value="UniProtKB-KW"/>
</dbReference>
<feature type="domain" description="C2H2-type" evidence="7">
    <location>
        <begin position="291"/>
        <end position="318"/>
    </location>
</feature>
<feature type="domain" description="C2H2-type" evidence="7">
    <location>
        <begin position="320"/>
        <end position="347"/>
    </location>
</feature>
<feature type="domain" description="C2H2-type" evidence="7">
    <location>
        <begin position="1150"/>
        <end position="1177"/>
    </location>
</feature>
<feature type="compositionally biased region" description="Low complexity" evidence="6">
    <location>
        <begin position="945"/>
        <end position="959"/>
    </location>
</feature>
<reference evidence="8" key="1">
    <citation type="submission" date="2021-12" db="EMBL/GenBank/DDBJ databases">
        <authorList>
            <person name="King R."/>
        </authorList>
    </citation>
    <scope>NUCLEOTIDE SEQUENCE</scope>
</reference>
<feature type="domain" description="C2H2-type" evidence="7">
    <location>
        <begin position="881"/>
        <end position="908"/>
    </location>
</feature>
<feature type="domain" description="C2H2-type" evidence="7">
    <location>
        <begin position="655"/>
        <end position="682"/>
    </location>
</feature>
<keyword evidence="3 5" id="KW-0863">Zinc-finger</keyword>
<evidence type="ECO:0000256" key="1">
    <source>
        <dbReference type="ARBA" id="ARBA00022723"/>
    </source>
</evidence>
<dbReference type="GO" id="GO:0006355">
    <property type="term" value="P:regulation of DNA-templated transcription"/>
    <property type="evidence" value="ECO:0007669"/>
    <property type="project" value="UniProtKB-ARBA"/>
</dbReference>
<feature type="domain" description="C2H2-type" evidence="7">
    <location>
        <begin position="768"/>
        <end position="795"/>
    </location>
</feature>
<feature type="domain" description="C2H2-type" evidence="7">
    <location>
        <begin position="569"/>
        <end position="597"/>
    </location>
</feature>
<dbReference type="PROSITE" id="PS00028">
    <property type="entry name" value="ZINC_FINGER_C2H2_1"/>
    <property type="match status" value="24"/>
</dbReference>
<dbReference type="PANTHER" id="PTHR24379:SF121">
    <property type="entry name" value="C2H2-TYPE DOMAIN-CONTAINING PROTEIN"/>
    <property type="match status" value="1"/>
</dbReference>
<organism evidence="8 9">
    <name type="scientific">Bemisia tabaci</name>
    <name type="common">Sweetpotato whitefly</name>
    <name type="synonym">Aleurodes tabaci</name>
    <dbReference type="NCBI Taxonomy" id="7038"/>
    <lineage>
        <taxon>Eukaryota</taxon>
        <taxon>Metazoa</taxon>
        <taxon>Ecdysozoa</taxon>
        <taxon>Arthropoda</taxon>
        <taxon>Hexapoda</taxon>
        <taxon>Insecta</taxon>
        <taxon>Pterygota</taxon>
        <taxon>Neoptera</taxon>
        <taxon>Paraneoptera</taxon>
        <taxon>Hemiptera</taxon>
        <taxon>Sternorrhyncha</taxon>
        <taxon>Aleyrodoidea</taxon>
        <taxon>Aleyrodidae</taxon>
        <taxon>Aleyrodinae</taxon>
        <taxon>Bemisia</taxon>
    </lineage>
</organism>
<feature type="domain" description="C2H2-type" evidence="7">
    <location>
        <begin position="1029"/>
        <end position="1056"/>
    </location>
</feature>
<name>A0A9P0AN92_BEMTA</name>
<feature type="compositionally biased region" description="Polar residues" evidence="6">
    <location>
        <begin position="1395"/>
        <end position="1404"/>
    </location>
</feature>
<evidence type="ECO:0000256" key="6">
    <source>
        <dbReference type="SAM" id="MobiDB-lite"/>
    </source>
</evidence>
<dbReference type="SMART" id="SM00355">
    <property type="entry name" value="ZnF_C2H2"/>
    <property type="match status" value="25"/>
</dbReference>
<feature type="domain" description="C2H2-type" evidence="7">
    <location>
        <begin position="797"/>
        <end position="824"/>
    </location>
</feature>
<feature type="compositionally biased region" description="Basic and acidic residues" evidence="6">
    <location>
        <begin position="1"/>
        <end position="15"/>
    </location>
</feature>
<feature type="compositionally biased region" description="Polar residues" evidence="6">
    <location>
        <begin position="1217"/>
        <end position="1243"/>
    </location>
</feature>
<evidence type="ECO:0000259" key="7">
    <source>
        <dbReference type="PROSITE" id="PS50157"/>
    </source>
</evidence>
<sequence>MQEQRIEDEVSDVYRETSPPRADPEAGHAVFLKQEPCLLDQFNEELSSHPADSSSSLQGHEDGLHLPGNSCSQGQIQTNVPIALISQIKEEVNDEDNLFNLSNSSDRIGNESVEAERICQEAILPEGTVHNSGGFRHVSKEEVPDEVEEIGHTVSKSCVVVLCKLPSGFKRNSFVVESEYGVWDFVDRVGNRINRFDSFSPESRRAIHGRVRNQFGNVETFSINIWDPALRKYNTLFDRRRTLPPSRNLENNTGKYCPSSAFNCNLCEATFGSGVHLKVHMRRRHTGKKSFTCSYCPASFSVKVNWQYHERTHRENRRIFVCKRCKVSYCQAGHLMKHMFTHHGEKPFKCGRCSATFADNDHLLGHIRTTHTEESQVCGKESQVSISAEVDLTNPMRTLISDELFNCNFCAAAFENEANLRSHMLSKHIGKKPQNRRTFVCTRCNMTFCNYDGYKPFTCSYCPASFFEKITREHHERTHRENKRIFVCKRCKMTFCLSAQLIKHTVTHHSEQKFKCSYCSATFEHSGHLERHMTTHTGERQVCGRESQKSISAANLANPMRTLNSYKPLNCNLCAAAFENEANLRSHMRERHPGKQLFTCRYCPASFNLKHCWKKHLRTHRENKRIFICKECKMSFCRPAHLEKHMLTHRGGKPYKCNHCAASFANNGLLGRHMMTHTVEKQVFVSESQNSVVTEANSLDHASMLNSDEPFKGNLCEANFGKKFNLKRRVRSRTRLKSVKCNLCAAAFENEANLRSHMCKRHPGKPLFTCRYCPASFNWKHCWKEHLRTHRENKRIFICKECKMSFCRPAHLKKHMLTHCGGKPFKCNHCGAAFEDNGLLGRHMMTHTGEKQDFGSDSQNSVSTAVNSVDRVSAPKSDKPFKCNVCKANFASKFNLERHVGVHTNEISFTCNLCGDVFGSERYLNAHMSRWHTGFKPHTEEEQASGSESENSVSTEVSSVNPVRTLNNDQCLNCKFCGADFKRRCDFDIHIHKHTREKSFACSYCPASFFNNARFISHERSHRENRQSFICKWCKMSFHYSVRLVKHTLAHHSEQKFECSYCSASFAYNGHLERHIMTTHTEKKLRRGSETLKSLREEAHSTSHTRSHDEKYFNSSDCRNSSSRKSGLEAPLQTQWQTANETKFEKRGVYACDLCPMTYCYPSYLVDHMRTHLGERAHKGSHCPAAFASNSDLERHVMTHQKEEQFACSKTRESSFGGAQSTSHSEIRQSASHSGIRQSASQNEIRESSLEGAQSAGHSEIRQSASHSEIRQSASYHEIRQSAGQNEIRESSFEGAQSTCHSEIQESSFEVAQSTSHSEIRQSASHSEIRQSASHCEIRQSASHSEIRQSASHSEIRQLASHSEIRLLASQNEVRESSFEGAQSTSHSEIRESSFEGTQSASHMRTQKDGNLLKCWYCPATFSRPKFRSRHIASHNFDKKPFPTGCSSPSSALASFDACKIGPEQNFIPAVQISDIEADNPGINNGVLRWASSVTRCSTLESCLHRPPVLC</sequence>
<dbReference type="PROSITE" id="PS50157">
    <property type="entry name" value="ZINC_FINGER_C2H2_2"/>
    <property type="match status" value="23"/>
</dbReference>
<feature type="domain" description="C2H2-type" evidence="7">
    <location>
        <begin position="457"/>
        <end position="484"/>
    </location>
</feature>
<keyword evidence="2" id="KW-0677">Repeat</keyword>
<proteinExistence type="predicted"/>
<dbReference type="Proteomes" id="UP001152759">
    <property type="component" value="Chromosome 8"/>
</dbReference>
<feature type="compositionally biased region" description="Basic and acidic residues" evidence="6">
    <location>
        <begin position="1095"/>
        <end position="1112"/>
    </location>
</feature>
<feature type="domain" description="C2H2-type" evidence="7">
    <location>
        <begin position="739"/>
        <end position="767"/>
    </location>
</feature>
<dbReference type="InterPro" id="IPR036236">
    <property type="entry name" value="Znf_C2H2_sf"/>
</dbReference>
<keyword evidence="1" id="KW-0479">Metal-binding</keyword>
<feature type="compositionally biased region" description="Polar residues" evidence="6">
    <location>
        <begin position="1294"/>
        <end position="1353"/>
    </location>
</feature>
<feature type="domain" description="C2H2-type" evidence="7">
    <location>
        <begin position="825"/>
        <end position="852"/>
    </location>
</feature>
<dbReference type="Pfam" id="PF00096">
    <property type="entry name" value="zf-C2H2"/>
    <property type="match status" value="10"/>
</dbReference>
<feature type="domain" description="C2H2-type" evidence="7">
    <location>
        <begin position="405"/>
        <end position="433"/>
    </location>
</feature>
<feature type="domain" description="C2H2-type" evidence="7">
    <location>
        <begin position="972"/>
        <end position="999"/>
    </location>
</feature>
<feature type="region of interest" description="Disordered" evidence="6">
    <location>
        <begin position="45"/>
        <end position="72"/>
    </location>
</feature>
<keyword evidence="9" id="KW-1185">Reference proteome</keyword>
<feature type="domain" description="C2H2-type" evidence="7">
    <location>
        <begin position="1000"/>
        <end position="1027"/>
    </location>
</feature>
<feature type="region of interest" description="Disordered" evidence="6">
    <location>
        <begin position="1095"/>
        <end position="1118"/>
    </location>
</feature>
<evidence type="ECO:0000313" key="8">
    <source>
        <dbReference type="EMBL" id="CAH0394164.1"/>
    </source>
</evidence>
<feature type="region of interest" description="Disordered" evidence="6">
    <location>
        <begin position="1201"/>
        <end position="1356"/>
    </location>
</feature>
<evidence type="ECO:0000256" key="4">
    <source>
        <dbReference type="ARBA" id="ARBA00022833"/>
    </source>
</evidence>
<dbReference type="FunFam" id="3.30.160.60:FF:002343">
    <property type="entry name" value="Zinc finger protein 33A"/>
    <property type="match status" value="2"/>
</dbReference>
<dbReference type="Gene3D" id="3.30.160.60">
    <property type="entry name" value="Classic Zinc Finger"/>
    <property type="match status" value="18"/>
</dbReference>
<dbReference type="EMBL" id="OU963869">
    <property type="protein sequence ID" value="CAH0394164.1"/>
    <property type="molecule type" value="Genomic_DNA"/>
</dbReference>
<feature type="region of interest" description="Disordered" evidence="6">
    <location>
        <begin position="935"/>
        <end position="959"/>
    </location>
</feature>
<accession>A0A9P0AN92</accession>
<feature type="domain" description="C2H2-type" evidence="7">
    <location>
        <begin position="1057"/>
        <end position="1085"/>
    </location>
</feature>
<evidence type="ECO:0000256" key="2">
    <source>
        <dbReference type="ARBA" id="ARBA00022737"/>
    </source>
</evidence>
<feature type="domain" description="C2H2-type" evidence="7">
    <location>
        <begin position="348"/>
        <end position="376"/>
    </location>
</feature>
<feature type="domain" description="C2H2-type" evidence="7">
    <location>
        <begin position="514"/>
        <end position="541"/>
    </location>
</feature>
<feature type="compositionally biased region" description="Basic and acidic residues" evidence="6">
    <location>
        <begin position="1201"/>
        <end position="1213"/>
    </location>
</feature>
<dbReference type="SUPFAM" id="SSF57667">
    <property type="entry name" value="beta-beta-alpha zinc fingers"/>
    <property type="match status" value="13"/>
</dbReference>
<dbReference type="InterPro" id="IPR013087">
    <property type="entry name" value="Znf_C2H2_type"/>
</dbReference>
<keyword evidence="4" id="KW-0862">Zinc</keyword>
<feature type="region of interest" description="Disordered" evidence="6">
    <location>
        <begin position="1"/>
        <end position="28"/>
    </location>
</feature>
<protein>
    <recommendedName>
        <fullName evidence="7">C2H2-type domain-containing protein</fullName>
    </recommendedName>
</protein>
<feature type="domain" description="C2H2-type" evidence="7">
    <location>
        <begin position="627"/>
        <end position="654"/>
    </location>
</feature>
<evidence type="ECO:0000256" key="5">
    <source>
        <dbReference type="PROSITE-ProRule" id="PRU00042"/>
    </source>
</evidence>
<dbReference type="PANTHER" id="PTHR24379">
    <property type="entry name" value="KRAB AND ZINC FINGER DOMAIN-CONTAINING"/>
    <property type="match status" value="1"/>
</dbReference>
<feature type="domain" description="C2H2-type" evidence="7">
    <location>
        <begin position="486"/>
        <end position="513"/>
    </location>
</feature>
<feature type="domain" description="C2H2-type" evidence="7">
    <location>
        <begin position="598"/>
        <end position="625"/>
    </location>
</feature>
<feature type="compositionally biased region" description="Polar residues" evidence="6">
    <location>
        <begin position="1262"/>
        <end position="1275"/>
    </location>
</feature>
<gene>
    <name evidence="8" type="ORF">BEMITA_LOCUS12494</name>
</gene>
<feature type="region of interest" description="Disordered" evidence="6">
    <location>
        <begin position="1376"/>
        <end position="1405"/>
    </location>
</feature>